<dbReference type="Proteomes" id="UP000807353">
    <property type="component" value="Unassembled WGS sequence"/>
</dbReference>
<evidence type="ECO:0000313" key="2">
    <source>
        <dbReference type="Proteomes" id="UP000807353"/>
    </source>
</evidence>
<dbReference type="OrthoDB" id="128536at2759"/>
<gene>
    <name evidence="1" type="ORF">BDZ94DRAFT_1137357</name>
</gene>
<dbReference type="EMBL" id="MU150229">
    <property type="protein sequence ID" value="KAF9469944.1"/>
    <property type="molecule type" value="Genomic_DNA"/>
</dbReference>
<sequence>MKAAYPAANQQNRLNDSQLALKIARHSPCSTCNTCTGLCPAPNVDVVLDEIQTESSLGDLGQYGSDDEDTAIPYLQICSCGHDALQHGADESDIGPSEFARRSRVAIRLDELLQDVGKLLDFGYIDEDITSLRRQM</sequence>
<comment type="caution">
    <text evidence="1">The sequence shown here is derived from an EMBL/GenBank/DDBJ whole genome shotgun (WGS) entry which is preliminary data.</text>
</comment>
<protein>
    <recommendedName>
        <fullName evidence="3">4Fe-4S ferredoxin-type domain-containing protein</fullName>
    </recommendedName>
</protein>
<keyword evidence="2" id="KW-1185">Reference proteome</keyword>
<proteinExistence type="predicted"/>
<dbReference type="AlphaFoldDB" id="A0A9P6CRD3"/>
<organism evidence="1 2">
    <name type="scientific">Collybia nuda</name>
    <dbReference type="NCBI Taxonomy" id="64659"/>
    <lineage>
        <taxon>Eukaryota</taxon>
        <taxon>Fungi</taxon>
        <taxon>Dikarya</taxon>
        <taxon>Basidiomycota</taxon>
        <taxon>Agaricomycotina</taxon>
        <taxon>Agaricomycetes</taxon>
        <taxon>Agaricomycetidae</taxon>
        <taxon>Agaricales</taxon>
        <taxon>Tricholomatineae</taxon>
        <taxon>Clitocybaceae</taxon>
        <taxon>Collybia</taxon>
    </lineage>
</organism>
<evidence type="ECO:0008006" key="3">
    <source>
        <dbReference type="Google" id="ProtNLM"/>
    </source>
</evidence>
<evidence type="ECO:0000313" key="1">
    <source>
        <dbReference type="EMBL" id="KAF9469944.1"/>
    </source>
</evidence>
<accession>A0A9P6CRD3</accession>
<name>A0A9P6CRD3_9AGAR</name>
<reference evidence="1" key="1">
    <citation type="submission" date="2020-11" db="EMBL/GenBank/DDBJ databases">
        <authorList>
            <consortium name="DOE Joint Genome Institute"/>
            <person name="Ahrendt S."/>
            <person name="Riley R."/>
            <person name="Andreopoulos W."/>
            <person name="Labutti K."/>
            <person name="Pangilinan J."/>
            <person name="Ruiz-Duenas F.J."/>
            <person name="Barrasa J.M."/>
            <person name="Sanchez-Garcia M."/>
            <person name="Camarero S."/>
            <person name="Miyauchi S."/>
            <person name="Serrano A."/>
            <person name="Linde D."/>
            <person name="Babiker R."/>
            <person name="Drula E."/>
            <person name="Ayuso-Fernandez I."/>
            <person name="Pacheco R."/>
            <person name="Padilla G."/>
            <person name="Ferreira P."/>
            <person name="Barriuso J."/>
            <person name="Kellner H."/>
            <person name="Castanera R."/>
            <person name="Alfaro M."/>
            <person name="Ramirez L."/>
            <person name="Pisabarro A.G."/>
            <person name="Kuo A."/>
            <person name="Tritt A."/>
            <person name="Lipzen A."/>
            <person name="He G."/>
            <person name="Yan M."/>
            <person name="Ng V."/>
            <person name="Cullen D."/>
            <person name="Martin F."/>
            <person name="Rosso M.-N."/>
            <person name="Henrissat B."/>
            <person name="Hibbett D."/>
            <person name="Martinez A.T."/>
            <person name="Grigoriev I.V."/>
        </authorList>
    </citation>
    <scope>NUCLEOTIDE SEQUENCE</scope>
    <source>
        <strain evidence="1">CBS 247.69</strain>
    </source>
</reference>
<feature type="non-terminal residue" evidence="1">
    <location>
        <position position="136"/>
    </location>
</feature>